<dbReference type="RefSeq" id="WP_311736869.1">
    <property type="nucleotide sequence ID" value="NZ_JACHDP010000001.1"/>
</dbReference>
<dbReference type="AlphaFoldDB" id="A0A840VYU6"/>
<feature type="transmembrane region" description="Helical" evidence="1">
    <location>
        <begin position="21"/>
        <end position="41"/>
    </location>
</feature>
<accession>A0A840VYU6</accession>
<feature type="transmembrane region" description="Helical" evidence="1">
    <location>
        <begin position="253"/>
        <end position="276"/>
    </location>
</feature>
<evidence type="ECO:0008006" key="4">
    <source>
        <dbReference type="Google" id="ProtNLM"/>
    </source>
</evidence>
<organism evidence="2 3">
    <name type="scientific">Micromonospora parathelypteridis</name>
    <dbReference type="NCBI Taxonomy" id="1839617"/>
    <lineage>
        <taxon>Bacteria</taxon>
        <taxon>Bacillati</taxon>
        <taxon>Actinomycetota</taxon>
        <taxon>Actinomycetes</taxon>
        <taxon>Micromonosporales</taxon>
        <taxon>Micromonosporaceae</taxon>
        <taxon>Micromonospora</taxon>
    </lineage>
</organism>
<dbReference type="Pfam" id="PF13795">
    <property type="entry name" value="HupE_UreJ_2"/>
    <property type="match status" value="1"/>
</dbReference>
<gene>
    <name evidence="2" type="ORF">HNR20_002643</name>
</gene>
<evidence type="ECO:0000313" key="3">
    <source>
        <dbReference type="Proteomes" id="UP000586947"/>
    </source>
</evidence>
<sequence length="421" mass="44856">MFTRDVQRALANRGSRMLGRVRRTVIVIAVGIAAAVIPFLGAGTASAHGFSSTVYAKITAGDEGHIRTALELEYDLLIVSAADSGDDDPLFQTGTAAFEAGDSDAQAAALKSHASTVLGYVSDRFSVDARSADCQPTQVGDATIGERDGVPYATLLLDWTCPERVADHEVRSGLFADDEGYVKGTKTIVTYEIDGRSGSAALDSANPSFSTGQAWYERFGEFFLLGAEHLLSGIDHILFLLALIAGSRRLREIVLAATSFTLAHSVTFMLAALGLVEVPGAIVEPIIALSIAVVAGWHLWGIWRRGGHATDLETTGQGHFSLDRAGWIRLGVVFCFGLVHGLGFAGALGIDEAWSWTLLWSLLVFNVGIETVQLTIIALVFPLLIVLRRRAPKAGIWATGVVSAAVSVMGLIWFVQRVSGS</sequence>
<keyword evidence="3" id="KW-1185">Reference proteome</keyword>
<evidence type="ECO:0000313" key="2">
    <source>
        <dbReference type="EMBL" id="MBB5478138.1"/>
    </source>
</evidence>
<keyword evidence="1" id="KW-0812">Transmembrane</keyword>
<evidence type="ECO:0000256" key="1">
    <source>
        <dbReference type="SAM" id="Phobius"/>
    </source>
</evidence>
<dbReference type="EMBL" id="JACHDP010000001">
    <property type="protein sequence ID" value="MBB5478138.1"/>
    <property type="molecule type" value="Genomic_DNA"/>
</dbReference>
<comment type="caution">
    <text evidence="2">The sequence shown here is derived from an EMBL/GenBank/DDBJ whole genome shotgun (WGS) entry which is preliminary data.</text>
</comment>
<keyword evidence="1" id="KW-1133">Transmembrane helix</keyword>
<feature type="transmembrane region" description="Helical" evidence="1">
    <location>
        <begin position="222"/>
        <end position="246"/>
    </location>
</feature>
<feature type="transmembrane region" description="Helical" evidence="1">
    <location>
        <begin position="362"/>
        <end position="387"/>
    </location>
</feature>
<feature type="transmembrane region" description="Helical" evidence="1">
    <location>
        <begin position="327"/>
        <end position="350"/>
    </location>
</feature>
<protein>
    <recommendedName>
        <fullName evidence="4">HupE / UreJ protein</fullName>
    </recommendedName>
</protein>
<feature type="transmembrane region" description="Helical" evidence="1">
    <location>
        <begin position="394"/>
        <end position="415"/>
    </location>
</feature>
<feature type="transmembrane region" description="Helical" evidence="1">
    <location>
        <begin position="282"/>
        <end position="303"/>
    </location>
</feature>
<dbReference type="Proteomes" id="UP000586947">
    <property type="component" value="Unassembled WGS sequence"/>
</dbReference>
<name>A0A840VYU6_9ACTN</name>
<proteinExistence type="predicted"/>
<reference evidence="2 3" key="1">
    <citation type="submission" date="2020-08" db="EMBL/GenBank/DDBJ databases">
        <title>Sequencing the genomes of 1000 actinobacteria strains.</title>
        <authorList>
            <person name="Klenk H.-P."/>
        </authorList>
    </citation>
    <scope>NUCLEOTIDE SEQUENCE [LARGE SCALE GENOMIC DNA]</scope>
    <source>
        <strain evidence="2 3">DSM 103125</strain>
    </source>
</reference>
<keyword evidence="1" id="KW-0472">Membrane</keyword>
<dbReference type="InterPro" id="IPR032809">
    <property type="entry name" value="Put_HupE_UreJ"/>
</dbReference>